<name>T1JQN2_TETUR</name>
<dbReference type="CDD" id="cd03784">
    <property type="entry name" value="GT1_Gtf-like"/>
    <property type="match status" value="1"/>
</dbReference>
<dbReference type="Proteomes" id="UP000015104">
    <property type="component" value="Unassembled WGS sequence"/>
</dbReference>
<keyword evidence="2" id="KW-0328">Glycosyltransferase</keyword>
<comment type="similarity">
    <text evidence="1">Belongs to the UDP-glycosyltransferase family.</text>
</comment>
<dbReference type="PANTHER" id="PTHR48043:SF145">
    <property type="entry name" value="FI06409P-RELATED"/>
    <property type="match status" value="1"/>
</dbReference>
<evidence type="ECO:0000313" key="5">
    <source>
        <dbReference type="EnsemblMetazoa" id="tetur01g03820.1"/>
    </source>
</evidence>
<keyword evidence="3 4" id="KW-0808">Transferase</keyword>
<dbReference type="EMBL" id="KJ584711">
    <property type="protein sequence ID" value="AHX56839.1"/>
    <property type="molecule type" value="mRNA"/>
</dbReference>
<evidence type="ECO:0000256" key="2">
    <source>
        <dbReference type="ARBA" id="ARBA00022676"/>
    </source>
</evidence>
<dbReference type="GeneID" id="107367794"/>
<dbReference type="SUPFAM" id="SSF53756">
    <property type="entry name" value="UDP-Glycosyltransferase/glycogen phosphorylase"/>
    <property type="match status" value="1"/>
</dbReference>
<protein>
    <submittedName>
        <fullName evidence="4">UDP-glycosyltransferase 201A1</fullName>
    </submittedName>
</protein>
<dbReference type="KEGG" id="tut:107367794"/>
<organism evidence="5 6">
    <name type="scientific">Tetranychus urticae</name>
    <name type="common">Two-spotted spider mite</name>
    <dbReference type="NCBI Taxonomy" id="32264"/>
    <lineage>
        <taxon>Eukaryota</taxon>
        <taxon>Metazoa</taxon>
        <taxon>Ecdysozoa</taxon>
        <taxon>Arthropoda</taxon>
        <taxon>Chelicerata</taxon>
        <taxon>Arachnida</taxon>
        <taxon>Acari</taxon>
        <taxon>Acariformes</taxon>
        <taxon>Trombidiformes</taxon>
        <taxon>Prostigmata</taxon>
        <taxon>Eleutherengona</taxon>
        <taxon>Raphignathae</taxon>
        <taxon>Tetranychoidea</taxon>
        <taxon>Tetranychidae</taxon>
        <taxon>Tetranychus</taxon>
    </lineage>
</organism>
<dbReference type="OMA" id="GHINCAL"/>
<dbReference type="EnsemblMetazoa" id="tetur01g03820.1">
    <property type="protein sequence ID" value="tetur01g03820.1"/>
    <property type="gene ID" value="tetur01g03820"/>
</dbReference>
<dbReference type="Gene3D" id="3.40.50.2000">
    <property type="entry name" value="Glycogen Phosphorylase B"/>
    <property type="match status" value="2"/>
</dbReference>
<accession>T1JQN2</accession>
<evidence type="ECO:0000256" key="3">
    <source>
        <dbReference type="ARBA" id="ARBA00022679"/>
    </source>
</evidence>
<keyword evidence="6" id="KW-1185">Reference proteome</keyword>
<dbReference type="GO" id="GO:0008194">
    <property type="term" value="F:UDP-glycosyltransferase activity"/>
    <property type="evidence" value="ECO:0007669"/>
    <property type="project" value="InterPro"/>
</dbReference>
<sequence length="455" mass="52536">MNNKPKYRFLISSIDAFGHINCALAIGEILASNGHEVTFANHAKHKSLADRRDFKFIPFDEHHFKYLNPVVKWINGLLHRFRSDALSIFNNWTHDEIDFFGSIVEHCDAKNRALEQVLKENEDNFDMFIGDFMSVYPAFYRTTLPWALVHSSNPICLYPEGPPAWSGFSVKEKEPEKWEKFRALFGEASSVLREKMYSWWKSYEVPYPNIKDSRIENWWYSEPEQLGIYHYPELLDYHEVGPIRSDKWVRLDCAIRKPDNVEPFIIPESLKSLPGKLIYFSLGSLGSAQVDLMKTFIKILSKCPHRFIVSKGPKGDQLELGPNMWGENYVDQISVLEVVDLVITHGGNNTFLETIYAAKPLIVIPFFMDQLDNAQRAVDCGIGSRINLHELDETKVLQTIEQTLSNPSYVEKIVKISDSMKSTKSRENLVKKIETFLENHQKNVIKSNVLYHLKG</sequence>
<evidence type="ECO:0000313" key="4">
    <source>
        <dbReference type="EMBL" id="AHX56839.1"/>
    </source>
</evidence>
<dbReference type="Pfam" id="PF00201">
    <property type="entry name" value="UDPGT"/>
    <property type="match status" value="1"/>
</dbReference>
<dbReference type="OrthoDB" id="5835829at2759"/>
<reference evidence="4" key="3">
    <citation type="submission" date="2014-03" db="EMBL/GenBank/DDBJ databases">
        <authorList>
            <person name="Ahn S.-J."/>
            <person name="Dermauw W."/>
            <person name="Wybouw N."/>
            <person name="Heckel D.G."/>
            <person name="Van Leeuwen T."/>
        </authorList>
    </citation>
    <scope>NUCLEOTIDE SEQUENCE</scope>
</reference>
<reference evidence="5" key="4">
    <citation type="submission" date="2015-06" db="UniProtKB">
        <authorList>
            <consortium name="EnsemblMetazoa"/>
        </authorList>
    </citation>
    <scope>IDENTIFICATION</scope>
</reference>
<dbReference type="HOGENOM" id="CLU_000537_0_0_1"/>
<dbReference type="eggNOG" id="KOG1192">
    <property type="taxonomic scope" value="Eukaryota"/>
</dbReference>
<gene>
    <name evidence="5" type="primary">107367794</name>
    <name evidence="4" type="synonym">UGT201A1</name>
</gene>
<reference evidence="6" key="1">
    <citation type="submission" date="2011-08" db="EMBL/GenBank/DDBJ databases">
        <authorList>
            <person name="Rombauts S."/>
        </authorList>
    </citation>
    <scope>NUCLEOTIDE SEQUENCE</scope>
    <source>
        <strain evidence="6">London</strain>
    </source>
</reference>
<evidence type="ECO:0000313" key="6">
    <source>
        <dbReference type="Proteomes" id="UP000015104"/>
    </source>
</evidence>
<proteinExistence type="evidence at transcript level"/>
<dbReference type="PANTHER" id="PTHR48043">
    <property type="entry name" value="EG:EG0003.4 PROTEIN-RELATED"/>
    <property type="match status" value="1"/>
</dbReference>
<dbReference type="RefSeq" id="NP_001310091.1">
    <property type="nucleotide sequence ID" value="NM_001323162.1"/>
</dbReference>
<evidence type="ECO:0000256" key="1">
    <source>
        <dbReference type="ARBA" id="ARBA00009995"/>
    </source>
</evidence>
<dbReference type="InterPro" id="IPR002213">
    <property type="entry name" value="UDP_glucos_trans"/>
</dbReference>
<dbReference type="EMBL" id="CAEY01000440">
    <property type="status" value="NOT_ANNOTATED_CDS"/>
    <property type="molecule type" value="Genomic_DNA"/>
</dbReference>
<dbReference type="AlphaFoldDB" id="T1JQN2"/>
<dbReference type="InterPro" id="IPR050271">
    <property type="entry name" value="UDP-glycosyltransferase"/>
</dbReference>
<reference evidence="4" key="2">
    <citation type="journal article" date="2014" name="Insect Biochem. Mol. Biol.">
        <title>Bacterial origin of a diverse family of UDP-glycosyltransferase genes in the Tetranychus urticae genome.</title>
        <authorList>
            <person name="Ahn S.J."/>
            <person name="Dermauw W."/>
            <person name="Wybouw N."/>
            <person name="Heckel D.G."/>
            <person name="Van Leeuwen T."/>
        </authorList>
    </citation>
    <scope>NUCLEOTIDE SEQUENCE</scope>
</reference>